<proteinExistence type="predicted"/>
<organism evidence="3 4">
    <name type="scientific">Streptomyces yaizuensis</name>
    <dbReference type="NCBI Taxonomy" id="2989713"/>
    <lineage>
        <taxon>Bacteria</taxon>
        <taxon>Bacillati</taxon>
        <taxon>Actinomycetota</taxon>
        <taxon>Actinomycetes</taxon>
        <taxon>Kitasatosporales</taxon>
        <taxon>Streptomycetaceae</taxon>
        <taxon>Streptomyces</taxon>
    </lineage>
</organism>
<feature type="region of interest" description="Disordered" evidence="1">
    <location>
        <begin position="192"/>
        <end position="218"/>
    </location>
</feature>
<evidence type="ECO:0000313" key="3">
    <source>
        <dbReference type="EMBL" id="GLF96797.1"/>
    </source>
</evidence>
<accession>A0ABQ5P2F8</accession>
<keyword evidence="2" id="KW-1133">Transmembrane helix</keyword>
<feature type="compositionally biased region" description="Pro residues" evidence="1">
    <location>
        <begin position="200"/>
        <end position="212"/>
    </location>
</feature>
<dbReference type="Proteomes" id="UP001291653">
    <property type="component" value="Unassembled WGS sequence"/>
</dbReference>
<keyword evidence="2" id="KW-0472">Membrane</keyword>
<reference evidence="3 4" key="1">
    <citation type="submission" date="2022-10" db="EMBL/GenBank/DDBJ databases">
        <title>Draft genome sequence of Streptomyces sp. YSPA8.</title>
        <authorList>
            <person name="Moriuchi R."/>
            <person name="Dohra H."/>
            <person name="Yamamura H."/>
            <person name="Kodani S."/>
        </authorList>
    </citation>
    <scope>NUCLEOTIDE SEQUENCE [LARGE SCALE GENOMIC DNA]</scope>
    <source>
        <strain evidence="3 4">YSPA8</strain>
    </source>
</reference>
<evidence type="ECO:0000256" key="2">
    <source>
        <dbReference type="SAM" id="Phobius"/>
    </source>
</evidence>
<dbReference type="RefSeq" id="WP_323448808.1">
    <property type="nucleotide sequence ID" value="NZ_BSBI01000008.1"/>
</dbReference>
<feature type="region of interest" description="Disordered" evidence="1">
    <location>
        <begin position="77"/>
        <end position="110"/>
    </location>
</feature>
<comment type="caution">
    <text evidence="3">The sequence shown here is derived from an EMBL/GenBank/DDBJ whole genome shotgun (WGS) entry which is preliminary data.</text>
</comment>
<feature type="transmembrane region" description="Helical" evidence="2">
    <location>
        <begin position="161"/>
        <end position="185"/>
    </location>
</feature>
<gene>
    <name evidence="3" type="ORF">SYYSPA8_20890</name>
</gene>
<feature type="region of interest" description="Disordered" evidence="1">
    <location>
        <begin position="250"/>
        <end position="271"/>
    </location>
</feature>
<keyword evidence="2" id="KW-0812">Transmembrane</keyword>
<evidence type="ECO:0000256" key="1">
    <source>
        <dbReference type="SAM" id="MobiDB-lite"/>
    </source>
</evidence>
<feature type="compositionally biased region" description="Gly residues" evidence="1">
    <location>
        <begin position="90"/>
        <end position="102"/>
    </location>
</feature>
<protein>
    <submittedName>
        <fullName evidence="3">ECF transporter S component</fullName>
    </submittedName>
</protein>
<feature type="transmembrane region" description="Helical" evidence="2">
    <location>
        <begin position="119"/>
        <end position="141"/>
    </location>
</feature>
<keyword evidence="4" id="KW-1185">Reference proteome</keyword>
<name>A0ABQ5P2F8_9ACTN</name>
<dbReference type="EMBL" id="BSBI01000008">
    <property type="protein sequence ID" value="GLF96797.1"/>
    <property type="molecule type" value="Genomic_DNA"/>
</dbReference>
<sequence>MGSAPHLPAEDRAEFERVLDETLRNAQEQPDLATLGDRLDAAQLRTMALDSIALISRAAAAEYERYAEVRALPRASGSTGACRDAHPGGRADGPPGGGGDGGRVTDAGAPGRPGAGAGFLAVVTVLAPVLAATATLIFLFVGHLLGLLEPPPAFATSLIAAGWFFAALTAATLLAAAAGLLATALRDRAARIPSHAPGPASEPEPAPVPMPTDAPAAGLPDEIARAREAWRHALLERGIMPFLRSALADPGISAPGPSGPGPGAPGPGHRG</sequence>
<evidence type="ECO:0000313" key="4">
    <source>
        <dbReference type="Proteomes" id="UP001291653"/>
    </source>
</evidence>